<proteinExistence type="predicted"/>
<name>A0A1Y1V4G2_9FUNG</name>
<protein>
    <submittedName>
        <fullName evidence="8">Periplasmic binding protein-like II</fullName>
    </submittedName>
</protein>
<dbReference type="AlphaFoldDB" id="A0A1Y1V4G2"/>
<sequence>MNKMILVYILVIFFCSHHIINFGGAIVINAVIYAYDSNNEYFTSLVNDFNEYSKTNSLNITINLNAITALEGDSNDFSSFIGAHFAKKLKKYDIFFNSARVSSIYASHYEDLKKYLSIDYSKQFHPEIYKACVNEERLIGLPVTVDITGLYSNKVLLNKYEKRVPKTWEELKETAKYILEEEKKVNNTNLIPYNGIFCDGEDGTSSLYEFIYSFRDSIGSPFPDLKSKNAKNALKMIKQIKEELNLEDILKLDKNLVFTKFDGSAIFLKFWYYDNVSPYYITSPLPGQTEGVSSGIIGGSNIGINKYSDEENKIAAAKAIEYMTSEYFHKKYLVMNSLYSPRVSLYEDEEVCTHIDCSLMKSFQPIPRPYNRIKDYEDYSSKFRQYAYEYIYGNKTVEDALMNMYNIDHIYYLSLSTEDTSIGLIISIIYSFSSIFILTSLALLYIKKYKSYFKFFTKDLWCMVIIGIILQLFSRMLEIGSLNSFKCHLEIFFYSFGYIFILIPTLYKLICNFPEENNFSNWIKIHKYPFIILFLIFDALLCLLYMMFPYELTTIIGSDRKNFQVCNMKDSIGQSIMIMIIGFKGIIIIGIGYLLFVEWNIKETALDIQYITSAVYVNCIGIIAINILNYLKFNNYITYYLVHQIVFFIFTIVNYIFYYAFRIFIPLFNKNKNIFDFSGQLNIYHNSNTNNELKMSVNSNQGNKSHISSNGKFSKVLDYHFRTSIEKKSIDDNSSCNSEKNSHNQNKSMINSSN</sequence>
<evidence type="ECO:0000256" key="5">
    <source>
        <dbReference type="SAM" id="MobiDB-lite"/>
    </source>
</evidence>
<feature type="region of interest" description="Disordered" evidence="5">
    <location>
        <begin position="730"/>
        <end position="754"/>
    </location>
</feature>
<keyword evidence="9" id="KW-1185">Reference proteome</keyword>
<organism evidence="8 9">
    <name type="scientific">Piromyces finnis</name>
    <dbReference type="NCBI Taxonomy" id="1754191"/>
    <lineage>
        <taxon>Eukaryota</taxon>
        <taxon>Fungi</taxon>
        <taxon>Fungi incertae sedis</taxon>
        <taxon>Chytridiomycota</taxon>
        <taxon>Chytridiomycota incertae sedis</taxon>
        <taxon>Neocallimastigomycetes</taxon>
        <taxon>Neocallimastigales</taxon>
        <taxon>Neocallimastigaceae</taxon>
        <taxon>Piromyces</taxon>
    </lineage>
</organism>
<dbReference type="Proteomes" id="UP000193719">
    <property type="component" value="Unassembled WGS sequence"/>
</dbReference>
<feature type="transmembrane region" description="Helical" evidence="6">
    <location>
        <begin position="489"/>
        <end position="507"/>
    </location>
</feature>
<feature type="transmembrane region" description="Helical" evidence="6">
    <location>
        <begin position="528"/>
        <end position="548"/>
    </location>
</feature>
<comment type="caution">
    <text evidence="8">The sequence shown here is derived from an EMBL/GenBank/DDBJ whole genome shotgun (WGS) entry which is preliminary data.</text>
</comment>
<dbReference type="GO" id="GO:0016020">
    <property type="term" value="C:membrane"/>
    <property type="evidence" value="ECO:0007669"/>
    <property type="project" value="UniProtKB-SubCell"/>
</dbReference>
<feature type="transmembrane region" description="Helical" evidence="6">
    <location>
        <begin position="576"/>
        <end position="596"/>
    </location>
</feature>
<gene>
    <name evidence="8" type="ORF">BCR36DRAFT_332644</name>
</gene>
<dbReference type="SUPFAM" id="SSF53850">
    <property type="entry name" value="Periplasmic binding protein-like II"/>
    <property type="match status" value="1"/>
</dbReference>
<dbReference type="Pfam" id="PF01547">
    <property type="entry name" value="SBP_bac_1"/>
    <property type="match status" value="1"/>
</dbReference>
<keyword evidence="3 6" id="KW-1133">Transmembrane helix</keyword>
<feature type="compositionally biased region" description="Polar residues" evidence="5">
    <location>
        <begin position="732"/>
        <end position="754"/>
    </location>
</feature>
<keyword evidence="2 6" id="KW-0812">Transmembrane</keyword>
<dbReference type="PANTHER" id="PTHR43649:SF12">
    <property type="entry name" value="DIACETYLCHITOBIOSE BINDING PROTEIN DASA"/>
    <property type="match status" value="1"/>
</dbReference>
<dbReference type="Pfam" id="PF00003">
    <property type="entry name" value="7tm_3"/>
    <property type="match status" value="1"/>
</dbReference>
<evidence type="ECO:0000256" key="6">
    <source>
        <dbReference type="SAM" id="Phobius"/>
    </source>
</evidence>
<evidence type="ECO:0000313" key="9">
    <source>
        <dbReference type="Proteomes" id="UP000193719"/>
    </source>
</evidence>
<dbReference type="GO" id="GO:0004930">
    <property type="term" value="F:G protein-coupled receptor activity"/>
    <property type="evidence" value="ECO:0007669"/>
    <property type="project" value="InterPro"/>
</dbReference>
<keyword evidence="4 6" id="KW-0472">Membrane</keyword>
<feature type="transmembrane region" description="Helical" evidence="6">
    <location>
        <begin position="422"/>
        <end position="446"/>
    </location>
</feature>
<evidence type="ECO:0000256" key="2">
    <source>
        <dbReference type="ARBA" id="ARBA00022692"/>
    </source>
</evidence>
<dbReference type="OrthoDB" id="2157358at2759"/>
<dbReference type="PANTHER" id="PTHR43649">
    <property type="entry name" value="ARABINOSE-BINDING PROTEIN-RELATED"/>
    <property type="match status" value="1"/>
</dbReference>
<comment type="subcellular location">
    <subcellularLocation>
        <location evidence="1">Membrane</location>
        <topology evidence="1">Multi-pass membrane protein</topology>
    </subcellularLocation>
</comment>
<evidence type="ECO:0000313" key="8">
    <source>
        <dbReference type="EMBL" id="ORX45738.1"/>
    </source>
</evidence>
<evidence type="ECO:0000259" key="7">
    <source>
        <dbReference type="Pfam" id="PF00003"/>
    </source>
</evidence>
<evidence type="ECO:0000256" key="3">
    <source>
        <dbReference type="ARBA" id="ARBA00022989"/>
    </source>
</evidence>
<dbReference type="Gene3D" id="3.40.190.10">
    <property type="entry name" value="Periplasmic binding protein-like II"/>
    <property type="match status" value="2"/>
</dbReference>
<dbReference type="InterPro" id="IPR017978">
    <property type="entry name" value="GPCR_3_C"/>
</dbReference>
<reference evidence="8 9" key="1">
    <citation type="submission" date="2016-08" db="EMBL/GenBank/DDBJ databases">
        <title>Genomes of anaerobic fungi encode conserved fungal cellulosomes for biomass hydrolysis.</title>
        <authorList>
            <consortium name="DOE Joint Genome Institute"/>
            <person name="Haitjema C.H."/>
            <person name="Gilmore S.P."/>
            <person name="Henske J.K."/>
            <person name="Solomon K.V."/>
            <person name="De Groot R."/>
            <person name="Kuo A."/>
            <person name="Mondo S.J."/>
            <person name="Salamov A.A."/>
            <person name="Labutti K."/>
            <person name="Zhao Z."/>
            <person name="Chiniquy J."/>
            <person name="Barry K."/>
            <person name="Brewer H.M."/>
            <person name="Purvine S.O."/>
            <person name="Wright A.T."/>
            <person name="Boxma B."/>
            <person name="Van Alen T."/>
            <person name="Hackstein J.H."/>
            <person name="Baker S.E."/>
            <person name="Grigoriev I.V."/>
            <person name="O'Malley M.A."/>
        </authorList>
    </citation>
    <scope>NUCLEOTIDE SEQUENCE [LARGE SCALE GENOMIC DNA]</scope>
    <source>
        <strain evidence="9">finn</strain>
    </source>
</reference>
<dbReference type="InterPro" id="IPR050490">
    <property type="entry name" value="Bact_solute-bd_prot1"/>
</dbReference>
<feature type="transmembrane region" description="Helical" evidence="6">
    <location>
        <begin position="458"/>
        <end position="477"/>
    </location>
</feature>
<accession>A0A1Y1V4G2</accession>
<dbReference type="InterPro" id="IPR006059">
    <property type="entry name" value="SBP"/>
</dbReference>
<feature type="transmembrane region" description="Helical" evidence="6">
    <location>
        <begin position="608"/>
        <end position="631"/>
    </location>
</feature>
<feature type="transmembrane region" description="Helical" evidence="6">
    <location>
        <begin position="637"/>
        <end position="661"/>
    </location>
</feature>
<reference evidence="8 9" key="2">
    <citation type="submission" date="2016-08" db="EMBL/GenBank/DDBJ databases">
        <title>Pervasive Adenine N6-methylation of Active Genes in Fungi.</title>
        <authorList>
            <consortium name="DOE Joint Genome Institute"/>
            <person name="Mondo S.J."/>
            <person name="Dannebaum R.O."/>
            <person name="Kuo R.C."/>
            <person name="Labutti K."/>
            <person name="Haridas S."/>
            <person name="Kuo A."/>
            <person name="Salamov A."/>
            <person name="Ahrendt S.R."/>
            <person name="Lipzen A."/>
            <person name="Sullivan W."/>
            <person name="Andreopoulos W.B."/>
            <person name="Clum A."/>
            <person name="Lindquist E."/>
            <person name="Daum C."/>
            <person name="Ramamoorthy G.K."/>
            <person name="Gryganskyi A."/>
            <person name="Culley D."/>
            <person name="Magnuson J.K."/>
            <person name="James T.Y."/>
            <person name="O'Malley M.A."/>
            <person name="Stajich J.E."/>
            <person name="Spatafora J.W."/>
            <person name="Visel A."/>
            <person name="Grigoriev I.V."/>
        </authorList>
    </citation>
    <scope>NUCLEOTIDE SEQUENCE [LARGE SCALE GENOMIC DNA]</scope>
    <source>
        <strain evidence="9">finn</strain>
    </source>
</reference>
<evidence type="ECO:0000256" key="4">
    <source>
        <dbReference type="ARBA" id="ARBA00023136"/>
    </source>
</evidence>
<dbReference type="EMBL" id="MCFH01000038">
    <property type="protein sequence ID" value="ORX45738.1"/>
    <property type="molecule type" value="Genomic_DNA"/>
</dbReference>
<evidence type="ECO:0000256" key="1">
    <source>
        <dbReference type="ARBA" id="ARBA00004141"/>
    </source>
</evidence>
<feature type="domain" description="G-protein coupled receptors family 3 profile" evidence="7">
    <location>
        <begin position="424"/>
        <end position="656"/>
    </location>
</feature>